<accession>W6QZY3</accession>
<sequence>MTKRRVKPQQPDDSLEVLFPDRPLTVGGRDLVVRELGFEEQMHNNHLLKPIADAFCQIPPQVLASPDSINQVLDLLAAHWDNVRELVAISCGQPLKWVKALPPADGEALVLTWWTANQGFFVRRLWRPALLAQARKAPAGAESSPASSPQATTGTSSAATPSGS</sequence>
<dbReference type="Proteomes" id="UP000032841">
    <property type="component" value="Chromosome"/>
</dbReference>
<dbReference type="AlphaFoldDB" id="W6QZY3"/>
<gene>
    <name evidence="2" type="ORF">BN5_3843</name>
</gene>
<dbReference type="EMBL" id="HG916826">
    <property type="protein sequence ID" value="CDM42385.1"/>
    <property type="molecule type" value="Genomic_DNA"/>
</dbReference>
<dbReference type="InterPro" id="IPR046583">
    <property type="entry name" value="DUF6631"/>
</dbReference>
<dbReference type="KEGG" id="ppse:BN5_3843"/>
<evidence type="ECO:0000256" key="1">
    <source>
        <dbReference type="SAM" id="MobiDB-lite"/>
    </source>
</evidence>
<dbReference type="eggNOG" id="ENOG50333YC">
    <property type="taxonomic scope" value="Bacteria"/>
</dbReference>
<organism evidence="2 3">
    <name type="scientific">Ectopseudomonas oleovorans (strain CECT 5344)</name>
    <name type="common">Pseudomonas pseudoalcaligenes</name>
    <dbReference type="NCBI Taxonomy" id="1182590"/>
    <lineage>
        <taxon>Bacteria</taxon>
        <taxon>Pseudomonadati</taxon>
        <taxon>Pseudomonadota</taxon>
        <taxon>Gammaproteobacteria</taxon>
        <taxon>Pseudomonadales</taxon>
        <taxon>Pseudomonadaceae</taxon>
        <taxon>Ectopseudomonas</taxon>
    </lineage>
</organism>
<protein>
    <submittedName>
        <fullName evidence="2">Uncharacterized protein</fullName>
    </submittedName>
</protein>
<evidence type="ECO:0000313" key="2">
    <source>
        <dbReference type="EMBL" id="CDM42385.1"/>
    </source>
</evidence>
<name>W6QZY3_ECTO5</name>
<feature type="region of interest" description="Disordered" evidence="1">
    <location>
        <begin position="137"/>
        <end position="164"/>
    </location>
</feature>
<reference evidence="2 3" key="1">
    <citation type="submission" date="2013-11" db="EMBL/GenBank/DDBJ databases">
        <title>Complete genome sequence of the cyanide-degrading bacterium Pseudomonas pseudoalcaligenes CECT 5344.</title>
        <authorList>
            <person name="Wibberg D."/>
            <person name="Puehler A."/>
            <person name="Schlueter A."/>
        </authorList>
    </citation>
    <scope>NUCLEOTIDE SEQUENCE [LARGE SCALE GENOMIC DNA]</scope>
    <source>
        <strain evidence="3">CECT 5344</strain>
    </source>
</reference>
<dbReference type="HOGENOM" id="CLU_129859_1_0_6"/>
<dbReference type="OrthoDB" id="6638002at2"/>
<evidence type="ECO:0000313" key="3">
    <source>
        <dbReference type="Proteomes" id="UP000032841"/>
    </source>
</evidence>
<dbReference type="Pfam" id="PF20336">
    <property type="entry name" value="DUF6631"/>
    <property type="match status" value="1"/>
</dbReference>
<dbReference type="RefSeq" id="WP_003463653.1">
    <property type="nucleotide sequence ID" value="NZ_HG916826.1"/>
</dbReference>
<proteinExistence type="predicted"/>